<keyword evidence="7" id="KW-1185">Reference proteome</keyword>
<feature type="compositionally biased region" description="Basic residues" evidence="5">
    <location>
        <begin position="30"/>
        <end position="41"/>
    </location>
</feature>
<gene>
    <name evidence="6" type="ORF">IMG5_195040</name>
</gene>
<sequence length="487" mass="58071">MNSIEDSQSLISKESRIRSETINSSEIKKQQKTKRHKKQKKTKLEQQNMIIDDYLIANQQGRNVLHRACLEQNSQLINEIIDDYIKIYSQLSYSQQQKYKNIQNYINTEDAFQNTAIILCCLQQNQDSFKNRIQCIRILVSKEARINQRNPRTLWTALHWSAYYLDYQSVSFLLQNGAFACFPDYIGQYPIDMAGISGNVKIKNNNLQKEQNQNARDVIDIIIQNLNYKIQDLEDKENEQLKDLQDIEKKQNVDFNNKQYQLDEEKYLKTPLLKYRLLFWAVYYQIDKNKIEKLCNFQRTYIMYKMQSMQQMTSLHAAAKKCEGKNIYIMEYLLDKINKKQKFNQQQKQLLQGINEKKKVKKQKFNIKENSILCLLEMEKLLYSKTFLKEIKLFGKWERQFLHNQLLIGTYKQYNYLNQKDLYGNTALHLASINGNVEAAELLLKQGADMESENKEGWRPRELIQFDNIKQFYEKKFNNKKVKMIII</sequence>
<dbReference type="RefSeq" id="XP_004024410.1">
    <property type="nucleotide sequence ID" value="XM_004024361.1"/>
</dbReference>
<evidence type="ECO:0000256" key="2">
    <source>
        <dbReference type="ARBA" id="ARBA00023043"/>
    </source>
</evidence>
<protein>
    <submittedName>
        <fullName evidence="6">Uncharacterized protein</fullName>
    </submittedName>
</protein>
<dbReference type="PROSITE" id="PS50088">
    <property type="entry name" value="ANK_REPEAT"/>
    <property type="match status" value="1"/>
</dbReference>
<dbReference type="Gene3D" id="1.25.40.20">
    <property type="entry name" value="Ankyrin repeat-containing domain"/>
    <property type="match status" value="2"/>
</dbReference>
<dbReference type="Proteomes" id="UP000008983">
    <property type="component" value="Unassembled WGS sequence"/>
</dbReference>
<dbReference type="OrthoDB" id="361830at2759"/>
<keyword evidence="4" id="KW-0175">Coiled coil</keyword>
<proteinExistence type="predicted"/>
<feature type="coiled-coil region" evidence="4">
    <location>
        <begin position="223"/>
        <end position="250"/>
    </location>
</feature>
<dbReference type="InterPro" id="IPR036770">
    <property type="entry name" value="Ankyrin_rpt-contain_sf"/>
</dbReference>
<dbReference type="SMART" id="SM00248">
    <property type="entry name" value="ANK"/>
    <property type="match status" value="5"/>
</dbReference>
<dbReference type="SUPFAM" id="SSF48403">
    <property type="entry name" value="Ankyrin repeat"/>
    <property type="match status" value="1"/>
</dbReference>
<dbReference type="OMA" id="EDVLELX"/>
<evidence type="ECO:0000313" key="7">
    <source>
        <dbReference type="Proteomes" id="UP000008983"/>
    </source>
</evidence>
<evidence type="ECO:0000256" key="5">
    <source>
        <dbReference type="SAM" id="MobiDB-lite"/>
    </source>
</evidence>
<dbReference type="eggNOG" id="KOG2513">
    <property type="taxonomic scope" value="Eukaryota"/>
</dbReference>
<keyword evidence="1" id="KW-0677">Repeat</keyword>
<evidence type="ECO:0000313" key="6">
    <source>
        <dbReference type="EMBL" id="EGR27500.1"/>
    </source>
</evidence>
<dbReference type="InterPro" id="IPR002110">
    <property type="entry name" value="Ankyrin_rpt"/>
</dbReference>
<keyword evidence="2 3" id="KW-0040">ANK repeat</keyword>
<evidence type="ECO:0000256" key="4">
    <source>
        <dbReference type="SAM" id="Coils"/>
    </source>
</evidence>
<feature type="repeat" description="ANK" evidence="3">
    <location>
        <begin position="423"/>
        <end position="455"/>
    </location>
</feature>
<dbReference type="AlphaFoldDB" id="G0R4V7"/>
<feature type="compositionally biased region" description="Polar residues" evidence="5">
    <location>
        <begin position="1"/>
        <end position="12"/>
    </location>
</feature>
<organism evidence="6 7">
    <name type="scientific">Ichthyophthirius multifiliis</name>
    <name type="common">White spot disease agent</name>
    <name type="synonym">Ich</name>
    <dbReference type="NCBI Taxonomy" id="5932"/>
    <lineage>
        <taxon>Eukaryota</taxon>
        <taxon>Sar</taxon>
        <taxon>Alveolata</taxon>
        <taxon>Ciliophora</taxon>
        <taxon>Intramacronucleata</taxon>
        <taxon>Oligohymenophorea</taxon>
        <taxon>Hymenostomatida</taxon>
        <taxon>Ophryoglenina</taxon>
        <taxon>Ichthyophthirius</taxon>
    </lineage>
</organism>
<name>G0R4V7_ICHMU</name>
<dbReference type="PROSITE" id="PS50297">
    <property type="entry name" value="ANK_REP_REGION"/>
    <property type="match status" value="1"/>
</dbReference>
<dbReference type="STRING" id="857967.G0R4V7"/>
<evidence type="ECO:0000256" key="3">
    <source>
        <dbReference type="PROSITE-ProRule" id="PRU00023"/>
    </source>
</evidence>
<reference evidence="6 7" key="1">
    <citation type="submission" date="2011-07" db="EMBL/GenBank/DDBJ databases">
        <authorList>
            <person name="Coyne R."/>
            <person name="Brami D."/>
            <person name="Johnson J."/>
            <person name="Hostetler J."/>
            <person name="Hannick L."/>
            <person name="Clark T."/>
            <person name="Cassidy-Hanley D."/>
            <person name="Inman J."/>
        </authorList>
    </citation>
    <scope>NUCLEOTIDE SEQUENCE [LARGE SCALE GENOMIC DNA]</scope>
    <source>
        <strain evidence="6 7">G5</strain>
    </source>
</reference>
<accession>G0R4V7</accession>
<dbReference type="EMBL" id="GL984356">
    <property type="protein sequence ID" value="EGR27500.1"/>
    <property type="molecule type" value="Genomic_DNA"/>
</dbReference>
<dbReference type="Pfam" id="PF00023">
    <property type="entry name" value="Ank"/>
    <property type="match status" value="1"/>
</dbReference>
<feature type="region of interest" description="Disordered" evidence="5">
    <location>
        <begin position="1"/>
        <end position="43"/>
    </location>
</feature>
<dbReference type="GeneID" id="14903567"/>
<dbReference type="PANTHER" id="PTHR24171">
    <property type="entry name" value="ANKYRIN REPEAT DOMAIN-CONTAINING PROTEIN 39-RELATED"/>
    <property type="match status" value="1"/>
</dbReference>
<dbReference type="InParanoid" id="G0R4V7"/>
<evidence type="ECO:0000256" key="1">
    <source>
        <dbReference type="ARBA" id="ARBA00022737"/>
    </source>
</evidence>